<reference evidence="2" key="1">
    <citation type="submission" date="2021-02" db="EMBL/GenBank/DDBJ databases">
        <authorList>
            <person name="Nowell W R."/>
        </authorList>
    </citation>
    <scope>NUCLEOTIDE SEQUENCE</scope>
</reference>
<dbReference type="AlphaFoldDB" id="A0A815R9E9"/>
<feature type="region of interest" description="Disordered" evidence="1">
    <location>
        <begin position="53"/>
        <end position="100"/>
    </location>
</feature>
<feature type="region of interest" description="Disordered" evidence="1">
    <location>
        <begin position="1"/>
        <end position="31"/>
    </location>
</feature>
<evidence type="ECO:0000256" key="1">
    <source>
        <dbReference type="SAM" id="MobiDB-lite"/>
    </source>
</evidence>
<feature type="compositionally biased region" description="Polar residues" evidence="1">
    <location>
        <begin position="15"/>
        <end position="27"/>
    </location>
</feature>
<protein>
    <submittedName>
        <fullName evidence="2">Uncharacterized protein</fullName>
    </submittedName>
</protein>
<comment type="caution">
    <text evidence="2">The sequence shown here is derived from an EMBL/GenBank/DDBJ whole genome shotgun (WGS) entry which is preliminary data.</text>
</comment>
<sequence length="257" mass="29624">MDPPPPKRRGRPRKTTNVANDEVQTSETKNKLIEPKIENLLTMETNIVQQRKAARAKQKYKEVSSGEEYENEGDDDDDEFEQSDEDIEPQNRRSSAAKRKSIAILSKDKTESWGNYRNTIDNGPVPQHALTLNEIAFDVALKLQHRNQNRQLTIDYLDNDNEIEFIYDNKMKEQLLTDTYRIQLSQNVNNTPLILPPFESTVHKNNVFTLNMGIGPIQSLDWLSMPTSKCSLTHQYLAVGCSRSSIVPTHFYNETYY</sequence>
<evidence type="ECO:0000313" key="2">
    <source>
        <dbReference type="EMBL" id="CAF1473743.1"/>
    </source>
</evidence>
<gene>
    <name evidence="2" type="ORF">VCS650_LOCUS40763</name>
</gene>
<feature type="compositionally biased region" description="Basic residues" evidence="1">
    <location>
        <begin position="1"/>
        <end position="14"/>
    </location>
</feature>
<proteinExistence type="predicted"/>
<dbReference type="Proteomes" id="UP000663891">
    <property type="component" value="Unassembled WGS sequence"/>
</dbReference>
<accession>A0A815R9E9</accession>
<dbReference type="EMBL" id="CAJNON010001590">
    <property type="protein sequence ID" value="CAF1473743.1"/>
    <property type="molecule type" value="Genomic_DNA"/>
</dbReference>
<evidence type="ECO:0000313" key="3">
    <source>
        <dbReference type="Proteomes" id="UP000663891"/>
    </source>
</evidence>
<organism evidence="2 3">
    <name type="scientific">Adineta steineri</name>
    <dbReference type="NCBI Taxonomy" id="433720"/>
    <lineage>
        <taxon>Eukaryota</taxon>
        <taxon>Metazoa</taxon>
        <taxon>Spiralia</taxon>
        <taxon>Gnathifera</taxon>
        <taxon>Rotifera</taxon>
        <taxon>Eurotatoria</taxon>
        <taxon>Bdelloidea</taxon>
        <taxon>Adinetida</taxon>
        <taxon>Adinetidae</taxon>
        <taxon>Adineta</taxon>
    </lineage>
</organism>
<feature type="compositionally biased region" description="Acidic residues" evidence="1">
    <location>
        <begin position="65"/>
        <end position="88"/>
    </location>
</feature>
<name>A0A815R9E9_9BILA</name>